<gene>
    <name evidence="4" type="ORF">NUU61_007948</name>
</gene>
<dbReference type="RefSeq" id="XP_056508766.1">
    <property type="nucleotide sequence ID" value="XM_056658473.1"/>
</dbReference>
<name>A0A9W9JZ17_9EURO</name>
<feature type="compositionally biased region" description="Basic residues" evidence="2">
    <location>
        <begin position="120"/>
        <end position="132"/>
    </location>
</feature>
<accession>A0A9W9JZ17</accession>
<feature type="domain" description="Complex 1 LYR protein" evidence="3">
    <location>
        <begin position="16"/>
        <end position="73"/>
    </location>
</feature>
<organism evidence="4 5">
    <name type="scientific">Penicillium alfredii</name>
    <dbReference type="NCBI Taxonomy" id="1506179"/>
    <lineage>
        <taxon>Eukaryota</taxon>
        <taxon>Fungi</taxon>
        <taxon>Dikarya</taxon>
        <taxon>Ascomycota</taxon>
        <taxon>Pezizomycotina</taxon>
        <taxon>Eurotiomycetes</taxon>
        <taxon>Eurotiomycetidae</taxon>
        <taxon>Eurotiales</taxon>
        <taxon>Aspergillaceae</taxon>
        <taxon>Penicillium</taxon>
    </lineage>
</organism>
<evidence type="ECO:0000313" key="4">
    <source>
        <dbReference type="EMBL" id="KAJ5086641.1"/>
    </source>
</evidence>
<dbReference type="InterPro" id="IPR046896">
    <property type="entry name" value="Cup1-like_N"/>
</dbReference>
<reference evidence="4" key="1">
    <citation type="submission" date="2022-11" db="EMBL/GenBank/DDBJ databases">
        <authorList>
            <person name="Petersen C."/>
        </authorList>
    </citation>
    <scope>NUCLEOTIDE SEQUENCE</scope>
    <source>
        <strain evidence="4">IBT 34128</strain>
    </source>
</reference>
<sequence length="288" mass="33334">MHKVVVPKFSGVHRFACLALYRSLLRQCAPSASNAPWLKETKSLVRQKFQKYKSLQSPSQTTHALKAGYEALDLLESASRGSEHDAGRIRTLLAQTKSLKDEHATRQREITAAIKSAKLKAAVHKPPMPRKAQKQESIRHQEETARPRPDTPSILARPRPVVSGKRRVPVLVNARGIPYLRIKKPQPRNLSGLLRNKLERRWNWIERRDRLQLELLFAQDEDSWDALTHFDELATWTADIKLSINQVNRNISQMDMKHKRMAESMWKIVLAERELAKTEEERLRQLKE</sequence>
<dbReference type="EMBL" id="JAPMSZ010000010">
    <property type="protein sequence ID" value="KAJ5086641.1"/>
    <property type="molecule type" value="Genomic_DNA"/>
</dbReference>
<reference evidence="4" key="2">
    <citation type="journal article" date="2023" name="IMA Fungus">
        <title>Comparative genomic study of the Penicillium genus elucidates a diverse pangenome and 15 lateral gene transfer events.</title>
        <authorList>
            <person name="Petersen C."/>
            <person name="Sorensen T."/>
            <person name="Nielsen M.R."/>
            <person name="Sondergaard T.E."/>
            <person name="Sorensen J.L."/>
            <person name="Fitzpatrick D.A."/>
            <person name="Frisvad J.C."/>
            <person name="Nielsen K.L."/>
        </authorList>
    </citation>
    <scope>NUCLEOTIDE SEQUENCE</scope>
    <source>
        <strain evidence="4">IBT 34128</strain>
    </source>
</reference>
<feature type="compositionally biased region" description="Basic and acidic residues" evidence="2">
    <location>
        <begin position="133"/>
        <end position="149"/>
    </location>
</feature>
<evidence type="ECO:0000259" key="3">
    <source>
        <dbReference type="Pfam" id="PF05347"/>
    </source>
</evidence>
<dbReference type="OrthoDB" id="6508832at2759"/>
<comment type="caution">
    <text evidence="4">The sequence shown here is derived from an EMBL/GenBank/DDBJ whole genome shotgun (WGS) entry which is preliminary data.</text>
</comment>
<dbReference type="Proteomes" id="UP001141434">
    <property type="component" value="Unassembled WGS sequence"/>
</dbReference>
<evidence type="ECO:0000256" key="2">
    <source>
        <dbReference type="SAM" id="MobiDB-lite"/>
    </source>
</evidence>
<dbReference type="GeneID" id="81397642"/>
<dbReference type="InterPro" id="IPR008011">
    <property type="entry name" value="Complex1_LYR_dom"/>
</dbReference>
<protein>
    <recommendedName>
        <fullName evidence="3">Complex 1 LYR protein domain-containing protein</fullName>
    </recommendedName>
</protein>
<feature type="region of interest" description="Disordered" evidence="2">
    <location>
        <begin position="120"/>
        <end position="157"/>
    </location>
</feature>
<keyword evidence="1" id="KW-0175">Coiled coil</keyword>
<dbReference type="Pfam" id="PF05347">
    <property type="entry name" value="Complex1_LYR"/>
    <property type="match status" value="1"/>
</dbReference>
<dbReference type="CDD" id="cd20273">
    <property type="entry name" value="Complex1_LYR_unchar"/>
    <property type="match status" value="1"/>
</dbReference>
<proteinExistence type="predicted"/>
<evidence type="ECO:0000256" key="1">
    <source>
        <dbReference type="SAM" id="Coils"/>
    </source>
</evidence>
<feature type="coiled-coil region" evidence="1">
    <location>
        <begin position="261"/>
        <end position="288"/>
    </location>
</feature>
<evidence type="ECO:0000313" key="5">
    <source>
        <dbReference type="Proteomes" id="UP001141434"/>
    </source>
</evidence>
<dbReference type="AlphaFoldDB" id="A0A9W9JZ17"/>
<keyword evidence="5" id="KW-1185">Reference proteome</keyword>